<dbReference type="KEGG" id="pcor:KS4_15950"/>
<dbReference type="GO" id="GO:0030288">
    <property type="term" value="C:outer membrane-bounded periplasmic space"/>
    <property type="evidence" value="ECO:0007669"/>
    <property type="project" value="InterPro"/>
</dbReference>
<dbReference type="Pfam" id="PF03783">
    <property type="entry name" value="CsgG"/>
    <property type="match status" value="1"/>
</dbReference>
<evidence type="ECO:0000313" key="2">
    <source>
        <dbReference type="Proteomes" id="UP000317369"/>
    </source>
</evidence>
<sequence>MKTNLLNTIILIVVTILVPNMVTAQAAKKPSKPSIGIQAVQINDAIKTATKEAGSNQYLTLERITQSMDQQLIDRMHNTRKFQIVSRSDLKTILDEQDLQSVISNPSDVNTAQAFKVAGCKYSLIVSVDDYQDLSEHLRGEGGQVLATKRTIRLSAISKLYDNTTGVLLESANFQISNKDGAQKMAGAIGDGRISDRLITELARRMSDKSANRVMDVLFPAKVIGLTGNFVTINRGDGTGITKDQVWTIYATGESMIDPDTGEELGAEEIPVGKIKVTQVTPKFSRGMLIENYGVEKLHVARSDESNQ</sequence>
<dbReference type="AlphaFoldDB" id="A0A517YTI8"/>
<keyword evidence="2" id="KW-1185">Reference proteome</keyword>
<dbReference type="Proteomes" id="UP000317369">
    <property type="component" value="Chromosome"/>
</dbReference>
<dbReference type="OrthoDB" id="193695at2"/>
<proteinExistence type="predicted"/>
<evidence type="ECO:0000313" key="1">
    <source>
        <dbReference type="EMBL" id="QDU33545.1"/>
    </source>
</evidence>
<protein>
    <submittedName>
        <fullName evidence="1">Curli production assembly/transport component CsgG</fullName>
    </submittedName>
</protein>
<name>A0A517YTI8_9BACT</name>
<reference evidence="1 2" key="1">
    <citation type="submission" date="2019-02" db="EMBL/GenBank/DDBJ databases">
        <title>Deep-cultivation of Planctomycetes and their phenomic and genomic characterization uncovers novel biology.</title>
        <authorList>
            <person name="Wiegand S."/>
            <person name="Jogler M."/>
            <person name="Boedeker C."/>
            <person name="Pinto D."/>
            <person name="Vollmers J."/>
            <person name="Rivas-Marin E."/>
            <person name="Kohn T."/>
            <person name="Peeters S.H."/>
            <person name="Heuer A."/>
            <person name="Rast P."/>
            <person name="Oberbeckmann S."/>
            <person name="Bunk B."/>
            <person name="Jeske O."/>
            <person name="Meyerdierks A."/>
            <person name="Storesund J.E."/>
            <person name="Kallscheuer N."/>
            <person name="Luecker S."/>
            <person name="Lage O.M."/>
            <person name="Pohl T."/>
            <person name="Merkel B.J."/>
            <person name="Hornburger P."/>
            <person name="Mueller R.-W."/>
            <person name="Bruemmer F."/>
            <person name="Labrenz M."/>
            <person name="Spormann A.M."/>
            <person name="Op den Camp H."/>
            <person name="Overmann J."/>
            <person name="Amann R."/>
            <person name="Jetten M.S.M."/>
            <person name="Mascher T."/>
            <person name="Medema M.H."/>
            <person name="Devos D.P."/>
            <person name="Kaster A.-K."/>
            <person name="Ovreas L."/>
            <person name="Rohde M."/>
            <person name="Galperin M.Y."/>
            <person name="Jogler C."/>
        </authorList>
    </citation>
    <scope>NUCLEOTIDE SEQUENCE [LARGE SCALE GENOMIC DNA]</scope>
    <source>
        <strain evidence="1 2">KS4</strain>
    </source>
</reference>
<organism evidence="1 2">
    <name type="scientific">Poriferisphaera corsica</name>
    <dbReference type="NCBI Taxonomy" id="2528020"/>
    <lineage>
        <taxon>Bacteria</taxon>
        <taxon>Pseudomonadati</taxon>
        <taxon>Planctomycetota</taxon>
        <taxon>Phycisphaerae</taxon>
        <taxon>Phycisphaerales</taxon>
        <taxon>Phycisphaeraceae</taxon>
        <taxon>Poriferisphaera</taxon>
    </lineage>
</organism>
<dbReference type="Gene3D" id="3.40.50.10610">
    <property type="entry name" value="ABC-type transport auxiliary lipoprotein component"/>
    <property type="match status" value="1"/>
</dbReference>
<dbReference type="InterPro" id="IPR005534">
    <property type="entry name" value="Curli_assmbl/transp-comp_CsgG"/>
</dbReference>
<accession>A0A517YTI8</accession>
<gene>
    <name evidence="1" type="ORF">KS4_15950</name>
</gene>
<dbReference type="EMBL" id="CP036425">
    <property type="protein sequence ID" value="QDU33545.1"/>
    <property type="molecule type" value="Genomic_DNA"/>
</dbReference>
<dbReference type="RefSeq" id="WP_145076668.1">
    <property type="nucleotide sequence ID" value="NZ_CP036425.1"/>
</dbReference>